<gene>
    <name evidence="9" type="ORF">BHF68_06440</name>
</gene>
<keyword evidence="7" id="KW-0175">Coiled coil</keyword>
<comment type="catalytic activity">
    <reaction evidence="5">
        <text>O-phospho-L-tyrosyl-[protein] + H2O = L-tyrosyl-[protein] + phosphate</text>
        <dbReference type="Rhea" id="RHEA:10684"/>
        <dbReference type="Rhea" id="RHEA-COMP:10136"/>
        <dbReference type="Rhea" id="RHEA-COMP:20101"/>
        <dbReference type="ChEBI" id="CHEBI:15377"/>
        <dbReference type="ChEBI" id="CHEBI:43474"/>
        <dbReference type="ChEBI" id="CHEBI:46858"/>
        <dbReference type="ChEBI" id="CHEBI:61978"/>
        <dbReference type="EC" id="3.1.3.48"/>
    </reaction>
</comment>
<feature type="active site" description="Nucleophile" evidence="6">
    <location>
        <position position="8"/>
    </location>
</feature>
<dbReference type="EC" id="3.1.3.48" evidence="2"/>
<protein>
    <recommendedName>
        <fullName evidence="2">protein-tyrosine-phosphatase</fullName>
        <ecNumber evidence="2">3.1.3.48</ecNumber>
    </recommendedName>
</protein>
<feature type="domain" description="Phosphotyrosine protein phosphatase I" evidence="8">
    <location>
        <begin position="2"/>
        <end position="152"/>
    </location>
</feature>
<evidence type="ECO:0000313" key="9">
    <source>
        <dbReference type="EMBL" id="OEF96708.1"/>
    </source>
</evidence>
<dbReference type="Pfam" id="PF01451">
    <property type="entry name" value="LMWPc"/>
    <property type="match status" value="1"/>
</dbReference>
<dbReference type="STRING" id="766136.BHF68_06440"/>
<keyword evidence="10" id="KW-1185">Reference proteome</keyword>
<evidence type="ECO:0000256" key="1">
    <source>
        <dbReference type="ARBA" id="ARBA00011063"/>
    </source>
</evidence>
<evidence type="ECO:0000256" key="3">
    <source>
        <dbReference type="ARBA" id="ARBA00022801"/>
    </source>
</evidence>
<dbReference type="PRINTS" id="PR00719">
    <property type="entry name" value="LMWPTPASE"/>
</dbReference>
<evidence type="ECO:0000313" key="10">
    <source>
        <dbReference type="Proteomes" id="UP000094296"/>
    </source>
</evidence>
<evidence type="ECO:0000256" key="2">
    <source>
        <dbReference type="ARBA" id="ARBA00013064"/>
    </source>
</evidence>
<keyword evidence="4" id="KW-0904">Protein phosphatase</keyword>
<dbReference type="InterPro" id="IPR036196">
    <property type="entry name" value="Ptyr_pPase_sf"/>
</dbReference>
<evidence type="ECO:0000256" key="6">
    <source>
        <dbReference type="PIRSR" id="PIRSR617867-1"/>
    </source>
</evidence>
<dbReference type="PANTHER" id="PTHR11717">
    <property type="entry name" value="LOW MOLECULAR WEIGHT PROTEIN TYROSINE PHOSPHATASE"/>
    <property type="match status" value="1"/>
</dbReference>
<dbReference type="GO" id="GO:0004725">
    <property type="term" value="F:protein tyrosine phosphatase activity"/>
    <property type="evidence" value="ECO:0007669"/>
    <property type="project" value="UniProtKB-EC"/>
</dbReference>
<name>A0A1E5G1C6_9FIRM</name>
<dbReference type="AlphaFoldDB" id="A0A1E5G1C6"/>
<evidence type="ECO:0000259" key="8">
    <source>
        <dbReference type="SMART" id="SM00226"/>
    </source>
</evidence>
<dbReference type="PANTHER" id="PTHR11717:SF7">
    <property type="entry name" value="LOW MOLECULAR WEIGHT PHOSPHOTYROSINE PROTEIN PHOSPHATASE"/>
    <property type="match status" value="1"/>
</dbReference>
<evidence type="ECO:0000256" key="4">
    <source>
        <dbReference type="ARBA" id="ARBA00022912"/>
    </source>
</evidence>
<dbReference type="SUPFAM" id="SSF52788">
    <property type="entry name" value="Phosphotyrosine protein phosphatases I"/>
    <property type="match status" value="1"/>
</dbReference>
<dbReference type="Gene3D" id="3.40.50.2300">
    <property type="match status" value="1"/>
</dbReference>
<accession>A0A1E5G1C6</accession>
<sequence>MIHVLFVCLGNICRSPMAEAVFRKLVKQERLNNHIFIDSAGTGGWHVGKPPHQGTQDILQEHGVDYQGIKARQLHPDDINRFDYIIVMDQENLENVNRLLQSIKQQKDNYVAKLLEFATDKSYEDVPDPYYVGGFDKVYDLIEDGCKGLLTTIKKQHSIGGDSD</sequence>
<dbReference type="EMBL" id="MIJE01000030">
    <property type="protein sequence ID" value="OEF96708.1"/>
    <property type="molecule type" value="Genomic_DNA"/>
</dbReference>
<dbReference type="RefSeq" id="WP_069643291.1">
    <property type="nucleotide sequence ID" value="NZ_MIJE01000030.1"/>
</dbReference>
<dbReference type="InterPro" id="IPR050438">
    <property type="entry name" value="LMW_PTPase"/>
</dbReference>
<feature type="active site" evidence="6">
    <location>
        <position position="14"/>
    </location>
</feature>
<organism evidence="9 10">
    <name type="scientific">Desulfuribacillus alkaliarsenatis</name>
    <dbReference type="NCBI Taxonomy" id="766136"/>
    <lineage>
        <taxon>Bacteria</taxon>
        <taxon>Bacillati</taxon>
        <taxon>Bacillota</taxon>
        <taxon>Desulfuribacillia</taxon>
        <taxon>Desulfuribacillales</taxon>
        <taxon>Desulfuribacillaceae</taxon>
        <taxon>Desulfuribacillus</taxon>
    </lineage>
</organism>
<comment type="similarity">
    <text evidence="1">Belongs to the low molecular weight phosphotyrosine protein phosphatase family.</text>
</comment>
<comment type="caution">
    <text evidence="9">The sequence shown here is derived from an EMBL/GenBank/DDBJ whole genome shotgun (WGS) entry which is preliminary data.</text>
</comment>
<reference evidence="9 10" key="1">
    <citation type="submission" date="2016-09" db="EMBL/GenBank/DDBJ databases">
        <title>Draft genome sequence for the type strain of Desulfuribacillus alkaliarsenatis AHT28, an obligately anaerobic, sulfidogenic bacterium isolated from Russian soda lake sediments.</title>
        <authorList>
            <person name="Abin C.A."/>
            <person name="Hollibaugh J.T."/>
        </authorList>
    </citation>
    <scope>NUCLEOTIDE SEQUENCE [LARGE SCALE GENOMIC DNA]</scope>
    <source>
        <strain evidence="9 10">AHT28</strain>
    </source>
</reference>
<dbReference type="Proteomes" id="UP000094296">
    <property type="component" value="Unassembled WGS sequence"/>
</dbReference>
<feature type="coiled-coil region" evidence="7">
    <location>
        <begin position="86"/>
        <end position="113"/>
    </location>
</feature>
<dbReference type="OrthoDB" id="9784339at2"/>
<feature type="active site" description="Proton donor" evidence="6">
    <location>
        <position position="128"/>
    </location>
</feature>
<evidence type="ECO:0000256" key="7">
    <source>
        <dbReference type="SAM" id="Coils"/>
    </source>
</evidence>
<keyword evidence="3" id="KW-0378">Hydrolase</keyword>
<dbReference type="CDD" id="cd16343">
    <property type="entry name" value="LMWPTP"/>
    <property type="match status" value="1"/>
</dbReference>
<evidence type="ECO:0000256" key="5">
    <source>
        <dbReference type="ARBA" id="ARBA00051722"/>
    </source>
</evidence>
<proteinExistence type="inferred from homology"/>
<dbReference type="InterPro" id="IPR017867">
    <property type="entry name" value="Tyr_phospatase_low_mol_wt"/>
</dbReference>
<dbReference type="SMART" id="SM00226">
    <property type="entry name" value="LMWPc"/>
    <property type="match status" value="1"/>
</dbReference>
<dbReference type="InterPro" id="IPR023485">
    <property type="entry name" value="Ptyr_pPase"/>
</dbReference>
<dbReference type="FunFam" id="3.40.50.2300:FF:000113">
    <property type="entry name" value="Low molecular weight protein-tyrosine-phosphatase"/>
    <property type="match status" value="1"/>
</dbReference>